<protein>
    <recommendedName>
        <fullName evidence="5">ABC transporter domain-containing protein</fullName>
    </recommendedName>
</protein>
<feature type="domain" description="ABC transporter" evidence="5">
    <location>
        <begin position="2"/>
        <end position="215"/>
    </location>
</feature>
<dbReference type="PANTHER" id="PTHR42798:SF7">
    <property type="entry name" value="ALPHA-D-RIBOSE 1-METHYLPHOSPHONATE 5-TRIPHOSPHATE SYNTHASE SUBUNIT PHNL"/>
    <property type="match status" value="1"/>
</dbReference>
<keyword evidence="4" id="KW-1278">Translocase</keyword>
<dbReference type="Pfam" id="PF00005">
    <property type="entry name" value="ABC_tran"/>
    <property type="match status" value="1"/>
</dbReference>
<dbReference type="EMBL" id="CACVAQ010000270">
    <property type="protein sequence ID" value="CAA6819061.1"/>
    <property type="molecule type" value="Genomic_DNA"/>
</dbReference>
<dbReference type="InterPro" id="IPR017871">
    <property type="entry name" value="ABC_transporter-like_CS"/>
</dbReference>
<organism evidence="6">
    <name type="scientific">uncultured Aureispira sp</name>
    <dbReference type="NCBI Taxonomy" id="1331704"/>
    <lineage>
        <taxon>Bacteria</taxon>
        <taxon>Pseudomonadati</taxon>
        <taxon>Bacteroidota</taxon>
        <taxon>Saprospiria</taxon>
        <taxon>Saprospirales</taxon>
        <taxon>Saprospiraceae</taxon>
        <taxon>Aureispira</taxon>
        <taxon>environmental samples</taxon>
    </lineage>
</organism>
<dbReference type="GO" id="GO:0016887">
    <property type="term" value="F:ATP hydrolysis activity"/>
    <property type="evidence" value="ECO:0007669"/>
    <property type="project" value="InterPro"/>
</dbReference>
<dbReference type="PROSITE" id="PS50893">
    <property type="entry name" value="ABC_TRANSPORTER_2"/>
    <property type="match status" value="1"/>
</dbReference>
<evidence type="ECO:0000256" key="4">
    <source>
        <dbReference type="ARBA" id="ARBA00022967"/>
    </source>
</evidence>
<dbReference type="Gene3D" id="3.40.50.300">
    <property type="entry name" value="P-loop containing nucleotide triphosphate hydrolases"/>
    <property type="match status" value="1"/>
</dbReference>
<dbReference type="InterPro" id="IPR003439">
    <property type="entry name" value="ABC_transporter-like_ATP-bd"/>
</dbReference>
<dbReference type="GO" id="GO:0005524">
    <property type="term" value="F:ATP binding"/>
    <property type="evidence" value="ECO:0007669"/>
    <property type="project" value="UniProtKB-KW"/>
</dbReference>
<sequence length="215" mass="24661">MFSLNNLVPIPLSDQIGSSEIWGTTFAFDASIRYFIEAPSGKGKTTFQHILYGLRKDYTGEVRIDALGGTFQLKELTLEQWSDIRQRELSVIFQDLRLFLDQTALENIQLKNQLTNHQTEATILEMATQLGVENLLGKKCGEMSYGQRQRIAIIRALCQPFRFLIMDEPFSHLDKNNIEKCCALISQECKKQAAGYAIASLEERYFFDYDKEVKI</sequence>
<accession>A0A6S6T6U2</accession>
<dbReference type="InterPro" id="IPR027417">
    <property type="entry name" value="P-loop_NTPase"/>
</dbReference>
<keyword evidence="2" id="KW-0547">Nucleotide-binding</keyword>
<dbReference type="PANTHER" id="PTHR42798">
    <property type="entry name" value="LIPOPROTEIN-RELEASING SYSTEM ATP-BINDING PROTEIN LOLD"/>
    <property type="match status" value="1"/>
</dbReference>
<keyword evidence="3" id="KW-0067">ATP-binding</keyword>
<name>A0A6S6T6U2_9BACT</name>
<dbReference type="PROSITE" id="PS00211">
    <property type="entry name" value="ABC_TRANSPORTER_1"/>
    <property type="match status" value="1"/>
</dbReference>
<evidence type="ECO:0000259" key="5">
    <source>
        <dbReference type="PROSITE" id="PS50893"/>
    </source>
</evidence>
<reference evidence="6" key="1">
    <citation type="submission" date="2020-01" db="EMBL/GenBank/DDBJ databases">
        <authorList>
            <person name="Meier V. D."/>
            <person name="Meier V D."/>
        </authorList>
    </citation>
    <scope>NUCLEOTIDE SEQUENCE</scope>
    <source>
        <strain evidence="6">HLG_WM_MAG_10</strain>
    </source>
</reference>
<dbReference type="AlphaFoldDB" id="A0A6S6T6U2"/>
<proteinExistence type="inferred from homology"/>
<dbReference type="SUPFAM" id="SSF52540">
    <property type="entry name" value="P-loop containing nucleoside triphosphate hydrolases"/>
    <property type="match status" value="1"/>
</dbReference>
<evidence type="ECO:0000256" key="2">
    <source>
        <dbReference type="ARBA" id="ARBA00022741"/>
    </source>
</evidence>
<evidence type="ECO:0000313" key="6">
    <source>
        <dbReference type="EMBL" id="CAA6819061.1"/>
    </source>
</evidence>
<gene>
    <name evidence="6" type="ORF">HELGO_WM44143</name>
</gene>
<evidence type="ECO:0000256" key="1">
    <source>
        <dbReference type="ARBA" id="ARBA00005417"/>
    </source>
</evidence>
<evidence type="ECO:0000256" key="3">
    <source>
        <dbReference type="ARBA" id="ARBA00022840"/>
    </source>
</evidence>
<comment type="similarity">
    <text evidence="1">Belongs to the ABC transporter superfamily.</text>
</comment>